<name>A0A9D1TBF4_9FIRM</name>
<dbReference type="EMBL" id="DVOT01000023">
    <property type="protein sequence ID" value="HIV26576.1"/>
    <property type="molecule type" value="Genomic_DNA"/>
</dbReference>
<dbReference type="PANTHER" id="PTHR42924:SF3">
    <property type="entry name" value="POLYMERASE_HISTIDINOL PHOSPHATASE N-TERMINAL DOMAIN-CONTAINING PROTEIN"/>
    <property type="match status" value="1"/>
</dbReference>
<evidence type="ECO:0000313" key="1">
    <source>
        <dbReference type="EMBL" id="HIV26576.1"/>
    </source>
</evidence>
<dbReference type="PANTHER" id="PTHR42924">
    <property type="entry name" value="EXONUCLEASE"/>
    <property type="match status" value="1"/>
</dbReference>
<protein>
    <submittedName>
        <fullName evidence="1">PHP domain-containing protein</fullName>
    </submittedName>
</protein>
<dbReference type="GO" id="GO:0004534">
    <property type="term" value="F:5'-3' RNA exonuclease activity"/>
    <property type="evidence" value="ECO:0007669"/>
    <property type="project" value="TreeGrafter"/>
</dbReference>
<dbReference type="SUPFAM" id="SSF89550">
    <property type="entry name" value="PHP domain-like"/>
    <property type="match status" value="1"/>
</dbReference>
<reference evidence="1" key="1">
    <citation type="submission" date="2020-10" db="EMBL/GenBank/DDBJ databases">
        <authorList>
            <person name="Gilroy R."/>
        </authorList>
    </citation>
    <scope>NUCLEOTIDE SEQUENCE</scope>
    <source>
        <strain evidence="1">CHK183-6373</strain>
    </source>
</reference>
<reference evidence="1" key="2">
    <citation type="journal article" date="2021" name="PeerJ">
        <title>Extensive microbial diversity within the chicken gut microbiome revealed by metagenomics and culture.</title>
        <authorList>
            <person name="Gilroy R."/>
            <person name="Ravi A."/>
            <person name="Getino M."/>
            <person name="Pursley I."/>
            <person name="Horton D.L."/>
            <person name="Alikhan N.F."/>
            <person name="Baker D."/>
            <person name="Gharbi K."/>
            <person name="Hall N."/>
            <person name="Watson M."/>
            <person name="Adriaenssens E.M."/>
            <person name="Foster-Nyarko E."/>
            <person name="Jarju S."/>
            <person name="Secka A."/>
            <person name="Antonio M."/>
            <person name="Oren A."/>
            <person name="Chaudhuri R.R."/>
            <person name="La Ragione R."/>
            <person name="Hildebrand F."/>
            <person name="Pallen M.J."/>
        </authorList>
    </citation>
    <scope>NUCLEOTIDE SEQUENCE</scope>
    <source>
        <strain evidence="1">CHK183-6373</strain>
    </source>
</reference>
<dbReference type="Pfam" id="PF13263">
    <property type="entry name" value="PHP_C"/>
    <property type="match status" value="1"/>
</dbReference>
<dbReference type="GO" id="GO:0035312">
    <property type="term" value="F:5'-3' DNA exonuclease activity"/>
    <property type="evidence" value="ECO:0007669"/>
    <property type="project" value="TreeGrafter"/>
</dbReference>
<proteinExistence type="predicted"/>
<dbReference type="InterPro" id="IPR052018">
    <property type="entry name" value="PHP_domain"/>
</dbReference>
<evidence type="ECO:0000313" key="2">
    <source>
        <dbReference type="Proteomes" id="UP000886884"/>
    </source>
</evidence>
<dbReference type="AlphaFoldDB" id="A0A9D1TBF4"/>
<comment type="caution">
    <text evidence="1">The sequence shown here is derived from an EMBL/GenBank/DDBJ whole genome shotgun (WGS) entry which is preliminary data.</text>
</comment>
<dbReference type="Proteomes" id="UP000886884">
    <property type="component" value="Unassembled WGS sequence"/>
</dbReference>
<organism evidence="1 2">
    <name type="scientific">Candidatus Ornithocaccomicrobium faecavium</name>
    <dbReference type="NCBI Taxonomy" id="2840890"/>
    <lineage>
        <taxon>Bacteria</taxon>
        <taxon>Bacillati</taxon>
        <taxon>Bacillota</taxon>
        <taxon>Clostridia</taxon>
        <taxon>Candidatus Ornithocaccomicrobium</taxon>
    </lineage>
</organism>
<dbReference type="Gene3D" id="3.20.20.140">
    <property type="entry name" value="Metal-dependent hydrolases"/>
    <property type="match status" value="1"/>
</dbReference>
<sequence>MKKVDTHVHTCEVSRCGHVPGAEMARLYIQAGYDAILITDHFILPEVAESGKTPEETVEAQMRGYRAALEGAGDKLQVFLGAEIRFFGGEEDFLLVGLNAEKYLAIARAMPRTPGACRTLAENMGVLLYQAHPYRKGQHPAAPSDLSGVEVLNAHPRHDSHNDLALAYAQQHGLRMLCGSDAHQTMDVGRGGILAPDWVNNAEDLAAYLRDTPRPQFLFSGAPQA</sequence>
<dbReference type="InterPro" id="IPR016195">
    <property type="entry name" value="Pol/histidinol_Pase-like"/>
</dbReference>
<accession>A0A9D1TBF4</accession>
<gene>
    <name evidence="1" type="ORF">IAA64_01285</name>
</gene>
<dbReference type="CDD" id="cd07432">
    <property type="entry name" value="PHP_HisPPase"/>
    <property type="match status" value="1"/>
</dbReference>